<dbReference type="PANTHER" id="PTHR46278:SF2">
    <property type="entry name" value="ASPARTATE-SEMIALDEHYDE DEHYDROGENASE"/>
    <property type="match status" value="1"/>
</dbReference>
<comment type="pathway">
    <text evidence="2">Amino-acid biosynthesis; L-methionine biosynthesis via de novo pathway; L-homoserine from L-aspartate: step 2/3.</text>
</comment>
<comment type="pathway">
    <text evidence="3">Amino-acid biosynthesis; L-lysine biosynthesis via DAP pathway; (S)-tetrahydrodipicolinate from L-aspartate: step 2/4.</text>
</comment>
<dbReference type="PROSITE" id="PS01103">
    <property type="entry name" value="ASD"/>
    <property type="match status" value="1"/>
</dbReference>
<evidence type="ECO:0000256" key="1">
    <source>
        <dbReference type="ARBA" id="ARBA00002492"/>
    </source>
</evidence>
<evidence type="ECO:0000256" key="6">
    <source>
        <dbReference type="ARBA" id="ARBA00011738"/>
    </source>
</evidence>
<name>A0ABP8Q2P2_9GAMM</name>
<dbReference type="InterPro" id="IPR036291">
    <property type="entry name" value="NAD(P)-bd_dom_sf"/>
</dbReference>
<comment type="subunit">
    <text evidence="6">Homodimer.</text>
</comment>
<keyword evidence="9" id="KW-0791">Threonine biosynthesis</keyword>
<dbReference type="InterPro" id="IPR000534">
    <property type="entry name" value="Semialdehyde_DH_NAD-bd"/>
</dbReference>
<sequence>MSQQFDIALLGVDTLVGQTLLELLDERDFPCARLFPLVSEAGELESVRFSGKTLAVQEAAAFDWSQVQLAFFMAGSAATARWAEQAAEAGCLVIDNSLHYRTDPSVPLVIPEVNGDLLAEARGRNIVASPTCIVTELMMALKPLHDEAGIARVNLVSLQSVSGSGQAGVDELARQTAQLLNGRPVEPSAYAGQIAFNLLPSIDAVQEDGFTLEEWRLAQETCRILGDDSIGVNATCVRVPVFFGHSQVVHLETRYPVSLEEVRHCLAQVPGLTLVDDELVTPVTHGVNDTQVYLSRLRQDPTHPQGLDFWLVTDNLRKGGALNCLQLAEAWIQPQH</sequence>
<dbReference type="SUPFAM" id="SSF51735">
    <property type="entry name" value="NAD(P)-binding Rossmann-fold domains"/>
    <property type="match status" value="1"/>
</dbReference>
<dbReference type="EC" id="1.2.1.11" evidence="7"/>
<evidence type="ECO:0000313" key="18">
    <source>
        <dbReference type="Proteomes" id="UP001501321"/>
    </source>
</evidence>
<keyword evidence="11" id="KW-0220">Diaminopimelate biosynthesis</keyword>
<evidence type="ECO:0000256" key="5">
    <source>
        <dbReference type="ARBA" id="ARBA00010584"/>
    </source>
</evidence>
<keyword evidence="13" id="KW-0457">Lysine biosynthesis</keyword>
<dbReference type="Proteomes" id="UP001501321">
    <property type="component" value="Unassembled WGS sequence"/>
</dbReference>
<evidence type="ECO:0000256" key="15">
    <source>
        <dbReference type="ARBA" id="ARBA00047891"/>
    </source>
</evidence>
<keyword evidence="12" id="KW-0560">Oxidoreductase</keyword>
<dbReference type="CDD" id="cd18131">
    <property type="entry name" value="ASADH_C_bac_euk_like"/>
    <property type="match status" value="1"/>
</dbReference>
<dbReference type="Pfam" id="PF01118">
    <property type="entry name" value="Semialdhyde_dh"/>
    <property type="match status" value="1"/>
</dbReference>
<dbReference type="NCBIfam" id="NF004224">
    <property type="entry name" value="PRK05671.1"/>
    <property type="match status" value="1"/>
</dbReference>
<protein>
    <recommendedName>
        <fullName evidence="7">aspartate-semialdehyde dehydrogenase</fullName>
        <ecNumber evidence="7">1.2.1.11</ecNumber>
    </recommendedName>
</protein>
<dbReference type="SUPFAM" id="SSF55347">
    <property type="entry name" value="Glyceraldehyde-3-phosphate dehydrogenase-like, C-terminal domain"/>
    <property type="match status" value="1"/>
</dbReference>
<keyword evidence="10" id="KW-0521">NADP</keyword>
<dbReference type="InterPro" id="IPR000319">
    <property type="entry name" value="Asp-semialdehyde_DH_CS"/>
</dbReference>
<dbReference type="EMBL" id="BAABFC010000006">
    <property type="protein sequence ID" value="GAA4495282.1"/>
    <property type="molecule type" value="Genomic_DNA"/>
</dbReference>
<dbReference type="RefSeq" id="WP_345010339.1">
    <property type="nucleotide sequence ID" value="NZ_BAABFC010000006.1"/>
</dbReference>
<dbReference type="InterPro" id="IPR012280">
    <property type="entry name" value="Semialdhyde_DH_dimer_dom"/>
</dbReference>
<comment type="function">
    <text evidence="1">Catalyzes the NADPH-dependent formation of L-aspartate-semialdehyde (L-ASA) by the reductive dephosphorylation of L-aspartyl-4-phosphate.</text>
</comment>
<evidence type="ECO:0000256" key="11">
    <source>
        <dbReference type="ARBA" id="ARBA00022915"/>
    </source>
</evidence>
<comment type="pathway">
    <text evidence="4">Amino-acid biosynthesis; L-threonine biosynthesis; L-threonine from L-aspartate: step 2/5.</text>
</comment>
<evidence type="ECO:0000259" key="16">
    <source>
        <dbReference type="SMART" id="SM00859"/>
    </source>
</evidence>
<evidence type="ECO:0000256" key="10">
    <source>
        <dbReference type="ARBA" id="ARBA00022857"/>
    </source>
</evidence>
<dbReference type="NCBIfam" id="NF011456">
    <property type="entry name" value="PRK14874.1"/>
    <property type="match status" value="1"/>
</dbReference>
<evidence type="ECO:0000256" key="13">
    <source>
        <dbReference type="ARBA" id="ARBA00023154"/>
    </source>
</evidence>
<evidence type="ECO:0000256" key="4">
    <source>
        <dbReference type="ARBA" id="ARBA00005097"/>
    </source>
</evidence>
<keyword evidence="8" id="KW-0028">Amino-acid biosynthesis</keyword>
<evidence type="ECO:0000256" key="9">
    <source>
        <dbReference type="ARBA" id="ARBA00022697"/>
    </source>
</evidence>
<dbReference type="SMART" id="SM00859">
    <property type="entry name" value="Semialdhyde_dh"/>
    <property type="match status" value="1"/>
</dbReference>
<accession>A0ABP8Q2P2</accession>
<dbReference type="PIRSF" id="PIRSF000148">
    <property type="entry name" value="ASA_dh"/>
    <property type="match status" value="1"/>
</dbReference>
<evidence type="ECO:0000256" key="2">
    <source>
        <dbReference type="ARBA" id="ARBA00005021"/>
    </source>
</evidence>
<dbReference type="NCBIfam" id="NF005957">
    <property type="entry name" value="PRK08040.1"/>
    <property type="match status" value="1"/>
</dbReference>
<reference evidence="18" key="1">
    <citation type="journal article" date="2019" name="Int. J. Syst. Evol. Microbiol.">
        <title>The Global Catalogue of Microorganisms (GCM) 10K type strain sequencing project: providing services to taxonomists for standard genome sequencing and annotation.</title>
        <authorList>
            <consortium name="The Broad Institute Genomics Platform"/>
            <consortium name="The Broad Institute Genome Sequencing Center for Infectious Disease"/>
            <person name="Wu L."/>
            <person name="Ma J."/>
        </authorList>
    </citation>
    <scope>NUCLEOTIDE SEQUENCE [LARGE SCALE GENOMIC DNA]</scope>
    <source>
        <strain evidence="18">JCM 32226</strain>
    </source>
</reference>
<evidence type="ECO:0000256" key="7">
    <source>
        <dbReference type="ARBA" id="ARBA00013120"/>
    </source>
</evidence>
<comment type="caution">
    <text evidence="17">The sequence shown here is derived from an EMBL/GenBank/DDBJ whole genome shotgun (WGS) entry which is preliminary data.</text>
</comment>
<evidence type="ECO:0000256" key="14">
    <source>
        <dbReference type="ARBA" id="ARBA00023167"/>
    </source>
</evidence>
<comment type="catalytic activity">
    <reaction evidence="15">
        <text>L-aspartate 4-semialdehyde + phosphate + NADP(+) = 4-phospho-L-aspartate + NADPH + H(+)</text>
        <dbReference type="Rhea" id="RHEA:24284"/>
        <dbReference type="ChEBI" id="CHEBI:15378"/>
        <dbReference type="ChEBI" id="CHEBI:43474"/>
        <dbReference type="ChEBI" id="CHEBI:57535"/>
        <dbReference type="ChEBI" id="CHEBI:57783"/>
        <dbReference type="ChEBI" id="CHEBI:58349"/>
        <dbReference type="ChEBI" id="CHEBI:537519"/>
        <dbReference type="EC" id="1.2.1.11"/>
    </reaction>
</comment>
<dbReference type="CDD" id="cd17894">
    <property type="entry name" value="ASADH_USG1_N"/>
    <property type="match status" value="1"/>
</dbReference>
<dbReference type="Gene3D" id="3.40.50.720">
    <property type="entry name" value="NAD(P)-binding Rossmann-like Domain"/>
    <property type="match status" value="1"/>
</dbReference>
<evidence type="ECO:0000256" key="12">
    <source>
        <dbReference type="ARBA" id="ARBA00023002"/>
    </source>
</evidence>
<feature type="domain" description="Semialdehyde dehydrogenase NAD-binding" evidence="16">
    <location>
        <begin position="6"/>
        <end position="121"/>
    </location>
</feature>
<gene>
    <name evidence="17" type="ORF">GCM10023095_08180</name>
</gene>
<evidence type="ECO:0000256" key="3">
    <source>
        <dbReference type="ARBA" id="ARBA00005076"/>
    </source>
</evidence>
<keyword evidence="14" id="KW-0486">Methionine biosynthesis</keyword>
<dbReference type="Gene3D" id="3.30.360.10">
    <property type="entry name" value="Dihydrodipicolinate Reductase, domain 2"/>
    <property type="match status" value="1"/>
</dbReference>
<comment type="similarity">
    <text evidence="5">Belongs to the aspartate-semialdehyde dehydrogenase family.</text>
</comment>
<proteinExistence type="inferred from homology"/>
<dbReference type="PANTHER" id="PTHR46278">
    <property type="entry name" value="DEHYDROGENASE, PUTATIVE-RELATED"/>
    <property type="match status" value="1"/>
</dbReference>
<dbReference type="Pfam" id="PF02774">
    <property type="entry name" value="Semialdhyde_dhC"/>
    <property type="match status" value="1"/>
</dbReference>
<evidence type="ECO:0000313" key="17">
    <source>
        <dbReference type="EMBL" id="GAA4495282.1"/>
    </source>
</evidence>
<organism evidence="17 18">
    <name type="scientific">Pseudaeromonas paramecii</name>
    <dbReference type="NCBI Taxonomy" id="2138166"/>
    <lineage>
        <taxon>Bacteria</taxon>
        <taxon>Pseudomonadati</taxon>
        <taxon>Pseudomonadota</taxon>
        <taxon>Gammaproteobacteria</taxon>
        <taxon>Aeromonadales</taxon>
        <taxon>Aeromonadaceae</taxon>
        <taxon>Pseudaeromonas</taxon>
    </lineage>
</organism>
<evidence type="ECO:0000256" key="8">
    <source>
        <dbReference type="ARBA" id="ARBA00022605"/>
    </source>
</evidence>
<keyword evidence="18" id="KW-1185">Reference proteome</keyword>